<dbReference type="PANTHER" id="PTHR33376:SF5">
    <property type="entry name" value="EXTRACYTOPLASMIC SOLUTE RECEPTOR PROTEIN"/>
    <property type="match status" value="1"/>
</dbReference>
<evidence type="ECO:0000256" key="1">
    <source>
        <dbReference type="ARBA" id="ARBA00004418"/>
    </source>
</evidence>
<evidence type="ECO:0000256" key="3">
    <source>
        <dbReference type="ARBA" id="ARBA00022764"/>
    </source>
</evidence>
<dbReference type="Proteomes" id="UP000295301">
    <property type="component" value="Unassembled WGS sequence"/>
</dbReference>
<comment type="caution">
    <text evidence="5">The sequence shown here is derived from an EMBL/GenBank/DDBJ whole genome shotgun (WGS) entry which is preliminary data.</text>
</comment>
<evidence type="ECO:0008006" key="7">
    <source>
        <dbReference type="Google" id="ProtNLM"/>
    </source>
</evidence>
<dbReference type="EMBL" id="SMUV01000071">
    <property type="protein sequence ID" value="TDK43843.1"/>
    <property type="molecule type" value="Genomic_DNA"/>
</dbReference>
<evidence type="ECO:0000256" key="2">
    <source>
        <dbReference type="ARBA" id="ARBA00022729"/>
    </source>
</evidence>
<keyword evidence="3" id="KW-0574">Periplasm</keyword>
<evidence type="ECO:0000313" key="5">
    <source>
        <dbReference type="EMBL" id="TDK43843.1"/>
    </source>
</evidence>
<reference evidence="5 6" key="1">
    <citation type="submission" date="2019-03" db="EMBL/GenBank/DDBJ databases">
        <title>Ruegeria lutea sp. nov., a novel strain, isolated from marine sediment, the Masan Bay, South Korea.</title>
        <authorList>
            <person name="Kim J."/>
            <person name="Kim D.-Y."/>
            <person name="Lee S.-S."/>
        </authorList>
    </citation>
    <scope>NUCLEOTIDE SEQUENCE [LARGE SCALE GENOMIC DNA]</scope>
    <source>
        <strain evidence="5 6">318-1</strain>
    </source>
</reference>
<dbReference type="Gene3D" id="3.40.190.170">
    <property type="entry name" value="Bacterial extracellular solute-binding protein, family 7"/>
    <property type="match status" value="1"/>
</dbReference>
<protein>
    <recommendedName>
        <fullName evidence="7">C4-dicarboxylate ABC transporter substrate-binding protein</fullName>
    </recommendedName>
</protein>
<dbReference type="GO" id="GO:0042597">
    <property type="term" value="C:periplasmic space"/>
    <property type="evidence" value="ECO:0007669"/>
    <property type="project" value="UniProtKB-SubCell"/>
</dbReference>
<proteinExistence type="predicted"/>
<keyword evidence="6" id="KW-1185">Reference proteome</keyword>
<sequence>MGLRDWALAATLAATALTAQAAEVEWTLGSAVGPQDPTTLNYQELARRVAEASGGRFEIEVIPIETIGFKNVDSLRVVKQGAVDAMGLVPYYVTRDEPAMGVFAPHGMLVEAEENLKIVDTQYEIAREILSGDKWGMELIARAPFGALRDMVIMTKEPINTLDGLRGIKFRHFTKDGLKAFNALGISTQVVPSSELYLALKTGVVDGSVYGPTYAKSQSIYEVTCCYSYLGAFSMAYPFSIVAQKETWAAVPEDLQEIFVTEARVMWDEALERWRSAETEKAAYDWLKTQGGMRELDPMPLEDRKEIQAELIKIWKGTCAGLGEQAVSYCTRIEAALTN</sequence>
<evidence type="ECO:0000313" key="6">
    <source>
        <dbReference type="Proteomes" id="UP000295301"/>
    </source>
</evidence>
<accession>A0A4R5UX07</accession>
<dbReference type="Pfam" id="PF03480">
    <property type="entry name" value="DctP"/>
    <property type="match status" value="1"/>
</dbReference>
<dbReference type="OrthoDB" id="9799287at2"/>
<dbReference type="GO" id="GO:0055085">
    <property type="term" value="P:transmembrane transport"/>
    <property type="evidence" value="ECO:0007669"/>
    <property type="project" value="InterPro"/>
</dbReference>
<evidence type="ECO:0000256" key="4">
    <source>
        <dbReference type="SAM" id="SignalP"/>
    </source>
</evidence>
<comment type="subcellular location">
    <subcellularLocation>
        <location evidence="1">Periplasm</location>
    </subcellularLocation>
</comment>
<gene>
    <name evidence="5" type="ORF">E1832_16345</name>
</gene>
<feature type="signal peptide" evidence="4">
    <location>
        <begin position="1"/>
        <end position="21"/>
    </location>
</feature>
<dbReference type="NCBIfam" id="NF037995">
    <property type="entry name" value="TRAP_S1"/>
    <property type="match status" value="1"/>
</dbReference>
<feature type="chain" id="PRO_5020507187" description="C4-dicarboxylate ABC transporter substrate-binding protein" evidence="4">
    <location>
        <begin position="22"/>
        <end position="339"/>
    </location>
</feature>
<dbReference type="AlphaFoldDB" id="A0A4R5UX07"/>
<dbReference type="InterPro" id="IPR038404">
    <property type="entry name" value="TRAP_DctP_sf"/>
</dbReference>
<dbReference type="RefSeq" id="WP_133360841.1">
    <property type="nucleotide sequence ID" value="NZ_SMUV01000071.1"/>
</dbReference>
<keyword evidence="2 4" id="KW-0732">Signal</keyword>
<organism evidence="5 6">
    <name type="scientific">Antarcticimicrobium luteum</name>
    <dbReference type="NCBI Taxonomy" id="2547397"/>
    <lineage>
        <taxon>Bacteria</taxon>
        <taxon>Pseudomonadati</taxon>
        <taxon>Pseudomonadota</taxon>
        <taxon>Alphaproteobacteria</taxon>
        <taxon>Rhodobacterales</taxon>
        <taxon>Paracoccaceae</taxon>
        <taxon>Antarcticimicrobium</taxon>
    </lineage>
</organism>
<dbReference type="InterPro" id="IPR018389">
    <property type="entry name" value="DctP_fam"/>
</dbReference>
<dbReference type="PANTHER" id="PTHR33376">
    <property type="match status" value="1"/>
</dbReference>
<name>A0A4R5UX07_9RHOB</name>